<dbReference type="OrthoDB" id="6080098at2"/>
<dbReference type="InterPro" id="IPR009722">
    <property type="entry name" value="YjiK/CarP"/>
</dbReference>
<evidence type="ECO:0000256" key="3">
    <source>
        <dbReference type="ARBA" id="ARBA00022475"/>
    </source>
</evidence>
<name>A0A078MDA7_9PSED</name>
<dbReference type="InterPro" id="IPR011042">
    <property type="entry name" value="6-blade_b-propeller_TolB-like"/>
</dbReference>
<dbReference type="Pfam" id="PF06977">
    <property type="entry name" value="SdiA-regulated"/>
    <property type="match status" value="1"/>
</dbReference>
<keyword evidence="3" id="KW-1003">Cell membrane</keyword>
<reference evidence="5" key="1">
    <citation type="submission" date="2014-07" db="EMBL/GenBank/DDBJ databases">
        <authorList>
            <person name="Urmite Genomes Urmite Genomes"/>
        </authorList>
    </citation>
    <scope>NUCLEOTIDE SEQUENCE</scope>
    <source>
        <strain evidence="5">12M76_air</strain>
    </source>
</reference>
<dbReference type="RefSeq" id="WP_052508706.1">
    <property type="nucleotide sequence ID" value="NZ_LK391969.1"/>
</dbReference>
<gene>
    <name evidence="5" type="ORF">BN1049_01114</name>
</gene>
<dbReference type="PATRIC" id="fig|1461581.3.peg.1090"/>
<dbReference type="CDD" id="cd09971">
    <property type="entry name" value="SdiA-regulated"/>
    <property type="match status" value="1"/>
</dbReference>
<dbReference type="AlphaFoldDB" id="A0A078MDA7"/>
<sequence length="304" mass="33696">MKRYLLATFALLLVGGFGFLHYHHLDVLLWQQWKLNRQPMPAQAMDLGRYRVDIEALPIAELDDDLSALTYNSESDTLFGLVNGTPLIVELSLDGQLLRQIRVEGVRDMEGLTHVAGDRYVIAEERNQRLREIDIPDGATELDVTNAPSLTIAVDEKANKGLEGLSWDAAGQRLLVVKERDPMRVMSITGFVGQVADASISIQLEPSLPAENLFVSDLSSLNADSRSGHVLLLSDESHMVVEYTADGTPVSVLGLWRGMAGLERTVPQAEGLTVDNQRRVYVVSEPNLFYRFVPVDQADRSIAQ</sequence>
<organism evidence="5">
    <name type="scientific">Pseudomonas saudimassiliensis</name>
    <dbReference type="NCBI Taxonomy" id="1461581"/>
    <lineage>
        <taxon>Bacteria</taxon>
        <taxon>Pseudomonadati</taxon>
        <taxon>Pseudomonadota</taxon>
        <taxon>Gammaproteobacteria</taxon>
        <taxon>Pseudomonadales</taxon>
        <taxon>Pseudomonadaceae</taxon>
        <taxon>Pseudomonas</taxon>
    </lineage>
</organism>
<evidence type="ECO:0000256" key="2">
    <source>
        <dbReference type="ARBA" id="ARBA00009852"/>
    </source>
</evidence>
<evidence type="ECO:0000256" key="1">
    <source>
        <dbReference type="ARBA" id="ARBA00004236"/>
    </source>
</evidence>
<dbReference type="GO" id="GO:0005886">
    <property type="term" value="C:plasma membrane"/>
    <property type="evidence" value="ECO:0007669"/>
    <property type="project" value="UniProtKB-SubCell"/>
</dbReference>
<comment type="similarity">
    <text evidence="2">Belongs to the YjiK family.</text>
</comment>
<dbReference type="SUPFAM" id="SSF50956">
    <property type="entry name" value="Thermostable phytase (3-phytase)"/>
    <property type="match status" value="1"/>
</dbReference>
<dbReference type="EMBL" id="LK391969">
    <property type="protein sequence ID" value="CEF26187.1"/>
    <property type="molecule type" value="Genomic_DNA"/>
</dbReference>
<dbReference type="EMBL" id="LM997413">
    <property type="protein sequence ID" value="CEA03427.1"/>
    <property type="molecule type" value="Genomic_DNA"/>
</dbReference>
<accession>A0A078MDA7</accession>
<keyword evidence="4" id="KW-0472">Membrane</keyword>
<comment type="subcellular location">
    <subcellularLocation>
        <location evidence="1">Cell membrane</location>
    </subcellularLocation>
</comment>
<evidence type="ECO:0000313" key="5">
    <source>
        <dbReference type="EMBL" id="CEA03427.1"/>
    </source>
</evidence>
<protein>
    <submittedName>
        <fullName evidence="5">SdiA-regulated domain-containing protein</fullName>
    </submittedName>
</protein>
<proteinExistence type="inferred from homology"/>
<dbReference type="Gene3D" id="2.120.10.30">
    <property type="entry name" value="TolB, C-terminal domain"/>
    <property type="match status" value="1"/>
</dbReference>
<evidence type="ECO:0000256" key="4">
    <source>
        <dbReference type="ARBA" id="ARBA00023136"/>
    </source>
</evidence>